<protein>
    <submittedName>
        <fullName evidence="1">Uncharacterized protein</fullName>
    </submittedName>
</protein>
<sequence length="781" mass="87757">MIDGVRKVIISGSIHYPRSTAEMWPDLIQKAKEGGLNAIETYVFWDIHEPRKREYDFEENRDIVRFFKTIQDAGLYAILRIGPYVCAEWNYGGFPVWLHQMPGIQLRTDNEIYENEMRNFTTFIVNKIKEANLLAPQGGPIILAQIENEYGNVEGAYGEAGKRYVKWVVELAKSLNIGVPWIMCQQGDAPLPIINTCNGYYCDDFYPDPKIPKMWTENWVGWYKDWGGLDPHRPAEDVAYSVARFFSKSGTLQNYYMYHGGTNFGRTAGGPYIVTTYDYDAPLDEYGNLRQPKWGHLKKLHEILYSMEKVLTSGERSSVKLANGVWGTTYALNDTSGCFISNTNASNDFTVSFGGNLYFVPAWSVSILPDCKNATYNTARITTQTEIMVKKPNRAENDPEDLTWLWLPEDIEDTLDGRGTFTVPELLEQKNVTGGSSDYLWYMTKVRISKRDPMYTKHMTLRVHTKGHMLHVFFNGKHVGSNNPDTQDWEYTLEVPVTVKPSINFITLLSTTVGLTNYGDHFDTIPEGIAGGPVELVGNGNLTRNLSTNPWTYKVGLNGMEKTYWDNDKLDWQYDGIPSRSRLTWYKAIFKAPLGDDPVVASLRGLQKGEAWVNGNSLGRFWPTKMAPSECGKCDYRGPYNPNKCTTGCGEPTQSWYHVPRSFLEADGNSLIVFEEFGGSPFSVKFATVTVGTLCVTGYLGDIVELSCPKERPILNIEFAHYGNVTGTCGSYHKGTNDIDISSLIESACVGKTSCHIDVSKTVLGHKPPSQGSKMVVQASC</sequence>
<organism evidence="1 2">
    <name type="scientific">Persea americana</name>
    <name type="common">Avocado</name>
    <dbReference type="NCBI Taxonomy" id="3435"/>
    <lineage>
        <taxon>Eukaryota</taxon>
        <taxon>Viridiplantae</taxon>
        <taxon>Streptophyta</taxon>
        <taxon>Embryophyta</taxon>
        <taxon>Tracheophyta</taxon>
        <taxon>Spermatophyta</taxon>
        <taxon>Magnoliopsida</taxon>
        <taxon>Magnoliidae</taxon>
        <taxon>Laurales</taxon>
        <taxon>Lauraceae</taxon>
        <taxon>Persea</taxon>
    </lineage>
</organism>
<dbReference type="Proteomes" id="UP001234297">
    <property type="component" value="Chromosome 3"/>
</dbReference>
<gene>
    <name evidence="1" type="ORF">MRB53_009368</name>
</gene>
<keyword evidence="2" id="KW-1185">Reference proteome</keyword>
<accession>A0ACC2LNV8</accession>
<reference evidence="1 2" key="1">
    <citation type="journal article" date="2022" name="Hortic Res">
        <title>A haplotype resolved chromosomal level avocado genome allows analysis of novel avocado genes.</title>
        <authorList>
            <person name="Nath O."/>
            <person name="Fletcher S.J."/>
            <person name="Hayward A."/>
            <person name="Shaw L.M."/>
            <person name="Masouleh A.K."/>
            <person name="Furtado A."/>
            <person name="Henry R.J."/>
            <person name="Mitter N."/>
        </authorList>
    </citation>
    <scope>NUCLEOTIDE SEQUENCE [LARGE SCALE GENOMIC DNA]</scope>
    <source>
        <strain evidence="2">cv. Hass</strain>
    </source>
</reference>
<name>A0ACC2LNV8_PERAE</name>
<proteinExistence type="predicted"/>
<dbReference type="EMBL" id="CM056811">
    <property type="protein sequence ID" value="KAJ8635101.1"/>
    <property type="molecule type" value="Genomic_DNA"/>
</dbReference>
<evidence type="ECO:0000313" key="2">
    <source>
        <dbReference type="Proteomes" id="UP001234297"/>
    </source>
</evidence>
<comment type="caution">
    <text evidence="1">The sequence shown here is derived from an EMBL/GenBank/DDBJ whole genome shotgun (WGS) entry which is preliminary data.</text>
</comment>
<evidence type="ECO:0000313" key="1">
    <source>
        <dbReference type="EMBL" id="KAJ8635101.1"/>
    </source>
</evidence>